<protein>
    <submittedName>
        <fullName evidence="6">BASS family bile acid:Na+ symporter</fullName>
    </submittedName>
</protein>
<dbReference type="Gene3D" id="1.20.1530.20">
    <property type="match status" value="1"/>
</dbReference>
<dbReference type="Proteomes" id="UP000516957">
    <property type="component" value="Unassembled WGS sequence"/>
</dbReference>
<dbReference type="InterPro" id="IPR002657">
    <property type="entry name" value="BilAc:Na_symport/Acr3"/>
</dbReference>
<dbReference type="InterPro" id="IPR004710">
    <property type="entry name" value="Bilac:Na_transpt"/>
</dbReference>
<dbReference type="AlphaFoldDB" id="A0A7Y9F1L1"/>
<name>A0A7Y9F1L1_9ACTN</name>
<evidence type="ECO:0000313" key="7">
    <source>
        <dbReference type="Proteomes" id="UP000516957"/>
    </source>
</evidence>
<sequence>MIDIALPDLTLLNILLGLMMFGVALSLRPADFVRIVKAPKAPAAGLVAQFVLLPAGTCLAAWLLPVSAEVALGMMLVAACPGGSFSNILTWLARGNVAVSVSMTAVSSLAATVLTPFNFALYGTLNPRTRDLMTDISLDRVDLLLLVLLVLALPMALGMLVGRRFPGFAARSEKPWRIGSMLVFLAFVAIAFGNNLDLFLDQIGTFFWVVVGHNALALLLGQAIGRGLRMPVSDRRAVTLEVGIQNSGLGLVIAFTFFPELGGALLVAAFWGVWHLVSGLTLAQVWSRRPLPADDPVHRDPVGAR</sequence>
<feature type="transmembrane region" description="Helical" evidence="5">
    <location>
        <begin position="105"/>
        <end position="123"/>
    </location>
</feature>
<keyword evidence="4 5" id="KW-0472">Membrane</keyword>
<keyword evidence="7" id="KW-1185">Reference proteome</keyword>
<dbReference type="InterPro" id="IPR038770">
    <property type="entry name" value="Na+/solute_symporter_sf"/>
</dbReference>
<feature type="transmembrane region" description="Helical" evidence="5">
    <location>
        <begin position="174"/>
        <end position="193"/>
    </location>
</feature>
<comment type="subcellular location">
    <subcellularLocation>
        <location evidence="1">Membrane</location>
        <topology evidence="1">Multi-pass membrane protein</topology>
    </subcellularLocation>
</comment>
<dbReference type="EMBL" id="JACCBE010000001">
    <property type="protein sequence ID" value="NYD57095.1"/>
    <property type="molecule type" value="Genomic_DNA"/>
</dbReference>
<dbReference type="Pfam" id="PF01758">
    <property type="entry name" value="SBF"/>
    <property type="match status" value="1"/>
</dbReference>
<dbReference type="PANTHER" id="PTHR10361">
    <property type="entry name" value="SODIUM-BILE ACID COTRANSPORTER"/>
    <property type="match status" value="1"/>
</dbReference>
<reference evidence="6 7" key="1">
    <citation type="submission" date="2020-07" db="EMBL/GenBank/DDBJ databases">
        <title>Sequencing the genomes of 1000 actinobacteria strains.</title>
        <authorList>
            <person name="Klenk H.-P."/>
        </authorList>
    </citation>
    <scope>NUCLEOTIDE SEQUENCE [LARGE SCALE GENOMIC DNA]</scope>
    <source>
        <strain evidence="6 7">DSM 18965</strain>
    </source>
</reference>
<feature type="transmembrane region" description="Helical" evidence="5">
    <location>
        <begin position="42"/>
        <end position="64"/>
    </location>
</feature>
<evidence type="ECO:0000256" key="5">
    <source>
        <dbReference type="SAM" id="Phobius"/>
    </source>
</evidence>
<organism evidence="6 7">
    <name type="scientific">Nocardioides marinisabuli</name>
    <dbReference type="NCBI Taxonomy" id="419476"/>
    <lineage>
        <taxon>Bacteria</taxon>
        <taxon>Bacillati</taxon>
        <taxon>Actinomycetota</taxon>
        <taxon>Actinomycetes</taxon>
        <taxon>Propionibacteriales</taxon>
        <taxon>Nocardioidaceae</taxon>
        <taxon>Nocardioides</taxon>
    </lineage>
</organism>
<keyword evidence="2 5" id="KW-0812">Transmembrane</keyword>
<proteinExistence type="predicted"/>
<gene>
    <name evidence="6" type="ORF">BKA08_001333</name>
</gene>
<feature type="transmembrane region" description="Helical" evidence="5">
    <location>
        <begin position="205"/>
        <end position="225"/>
    </location>
</feature>
<evidence type="ECO:0000256" key="4">
    <source>
        <dbReference type="ARBA" id="ARBA00023136"/>
    </source>
</evidence>
<feature type="transmembrane region" description="Helical" evidence="5">
    <location>
        <begin position="70"/>
        <end position="93"/>
    </location>
</feature>
<dbReference type="GO" id="GO:0016020">
    <property type="term" value="C:membrane"/>
    <property type="evidence" value="ECO:0007669"/>
    <property type="project" value="UniProtKB-SubCell"/>
</dbReference>
<feature type="transmembrane region" description="Helical" evidence="5">
    <location>
        <begin position="12"/>
        <end position="30"/>
    </location>
</feature>
<evidence type="ECO:0000313" key="6">
    <source>
        <dbReference type="EMBL" id="NYD57095.1"/>
    </source>
</evidence>
<evidence type="ECO:0000256" key="2">
    <source>
        <dbReference type="ARBA" id="ARBA00022692"/>
    </source>
</evidence>
<dbReference type="PANTHER" id="PTHR10361:SF28">
    <property type="entry name" value="P3 PROTEIN-RELATED"/>
    <property type="match status" value="1"/>
</dbReference>
<accession>A0A7Y9F1L1</accession>
<feature type="transmembrane region" description="Helical" evidence="5">
    <location>
        <begin position="143"/>
        <end position="162"/>
    </location>
</feature>
<dbReference type="RefSeq" id="WP_179614905.1">
    <property type="nucleotide sequence ID" value="NZ_CP059163.1"/>
</dbReference>
<evidence type="ECO:0000256" key="3">
    <source>
        <dbReference type="ARBA" id="ARBA00022989"/>
    </source>
</evidence>
<comment type="caution">
    <text evidence="6">The sequence shown here is derived from an EMBL/GenBank/DDBJ whole genome shotgun (WGS) entry which is preliminary data.</text>
</comment>
<keyword evidence="3 5" id="KW-1133">Transmembrane helix</keyword>
<evidence type="ECO:0000256" key="1">
    <source>
        <dbReference type="ARBA" id="ARBA00004141"/>
    </source>
</evidence>